<organism evidence="9 10">
    <name type="scientific">Oceaniferula flava</name>
    <dbReference type="NCBI Taxonomy" id="2800421"/>
    <lineage>
        <taxon>Bacteria</taxon>
        <taxon>Pseudomonadati</taxon>
        <taxon>Verrucomicrobiota</taxon>
        <taxon>Verrucomicrobiia</taxon>
        <taxon>Verrucomicrobiales</taxon>
        <taxon>Verrucomicrobiaceae</taxon>
        <taxon>Oceaniferula</taxon>
    </lineage>
</organism>
<comment type="subcellular location">
    <subcellularLocation>
        <location evidence="1">Cell membrane</location>
        <topology evidence="1">Single-pass membrane protein</topology>
    </subcellularLocation>
    <subcellularLocation>
        <location evidence="7">Cell membrane</location>
        <topology evidence="7">Single-pass type II membrane protein</topology>
    </subcellularLocation>
</comment>
<protein>
    <submittedName>
        <fullName evidence="9">Biopolymer transporter ExbD</fullName>
    </submittedName>
</protein>
<dbReference type="Proteomes" id="UP000634206">
    <property type="component" value="Unassembled WGS sequence"/>
</dbReference>
<accession>A0AAE2VA47</accession>
<feature type="transmembrane region" description="Helical" evidence="8">
    <location>
        <begin position="6"/>
        <end position="32"/>
    </location>
</feature>
<keyword evidence="5 8" id="KW-1133">Transmembrane helix</keyword>
<dbReference type="GO" id="GO:0022857">
    <property type="term" value="F:transmembrane transporter activity"/>
    <property type="evidence" value="ECO:0007669"/>
    <property type="project" value="InterPro"/>
</dbReference>
<evidence type="ECO:0000256" key="2">
    <source>
        <dbReference type="ARBA" id="ARBA00005811"/>
    </source>
</evidence>
<evidence type="ECO:0000256" key="4">
    <source>
        <dbReference type="ARBA" id="ARBA00022692"/>
    </source>
</evidence>
<gene>
    <name evidence="9" type="ORF">JIN83_15050</name>
</gene>
<evidence type="ECO:0000313" key="9">
    <source>
        <dbReference type="EMBL" id="MBK1856288.1"/>
    </source>
</evidence>
<evidence type="ECO:0000256" key="8">
    <source>
        <dbReference type="SAM" id="Phobius"/>
    </source>
</evidence>
<evidence type="ECO:0000256" key="1">
    <source>
        <dbReference type="ARBA" id="ARBA00004162"/>
    </source>
</evidence>
<evidence type="ECO:0000256" key="3">
    <source>
        <dbReference type="ARBA" id="ARBA00022475"/>
    </source>
</evidence>
<comment type="caution">
    <text evidence="9">The sequence shown here is derived from an EMBL/GenBank/DDBJ whole genome shotgun (WGS) entry which is preliminary data.</text>
</comment>
<dbReference type="Pfam" id="PF02472">
    <property type="entry name" value="ExbD"/>
    <property type="match status" value="1"/>
</dbReference>
<keyword evidence="7" id="KW-0653">Protein transport</keyword>
<keyword evidence="6 8" id="KW-0472">Membrane</keyword>
<keyword evidence="10" id="KW-1185">Reference proteome</keyword>
<keyword evidence="7" id="KW-0813">Transport</keyword>
<evidence type="ECO:0000256" key="7">
    <source>
        <dbReference type="RuleBase" id="RU003879"/>
    </source>
</evidence>
<keyword evidence="4 7" id="KW-0812">Transmembrane</keyword>
<dbReference type="GO" id="GO:0005886">
    <property type="term" value="C:plasma membrane"/>
    <property type="evidence" value="ECO:0007669"/>
    <property type="project" value="UniProtKB-SubCell"/>
</dbReference>
<evidence type="ECO:0000313" key="10">
    <source>
        <dbReference type="Proteomes" id="UP000634206"/>
    </source>
</evidence>
<dbReference type="GO" id="GO:0015031">
    <property type="term" value="P:protein transport"/>
    <property type="evidence" value="ECO:0007669"/>
    <property type="project" value="UniProtKB-KW"/>
</dbReference>
<dbReference type="InterPro" id="IPR003400">
    <property type="entry name" value="ExbD"/>
</dbReference>
<sequence>MSSFSIFSIPFILSLPAPFKVLLVMLGGFSWLGFRAVEVKQAEVEMRAVQAAPVAPPADAAPELIAPKVAAKPVKPVAEPAAPREVVVAPVIVTLKADGELTLDGRKVGQRALVNLLGVLTKANAEQKVIVTAGGNVPMKQVTEIMDLCQSAGISDVTFIKQVPVPKADETEAP</sequence>
<dbReference type="RefSeq" id="WP_309490910.1">
    <property type="nucleotide sequence ID" value="NZ_JAENIG010000012.1"/>
</dbReference>
<comment type="similarity">
    <text evidence="2 7">Belongs to the ExbD/TolR family.</text>
</comment>
<name>A0AAE2VA47_9BACT</name>
<reference evidence="9" key="1">
    <citation type="submission" date="2021-01" db="EMBL/GenBank/DDBJ databases">
        <title>Modified the classification status of verrucomicrobia.</title>
        <authorList>
            <person name="Feng X."/>
        </authorList>
    </citation>
    <scope>NUCLEOTIDE SEQUENCE</scope>
    <source>
        <strain evidence="9">5K15</strain>
    </source>
</reference>
<dbReference type="Gene3D" id="3.30.420.270">
    <property type="match status" value="1"/>
</dbReference>
<evidence type="ECO:0000256" key="6">
    <source>
        <dbReference type="ARBA" id="ARBA00023136"/>
    </source>
</evidence>
<dbReference type="EMBL" id="JAENIG010000012">
    <property type="protein sequence ID" value="MBK1856288.1"/>
    <property type="molecule type" value="Genomic_DNA"/>
</dbReference>
<dbReference type="AlphaFoldDB" id="A0AAE2VA47"/>
<proteinExistence type="inferred from homology"/>
<evidence type="ECO:0000256" key="5">
    <source>
        <dbReference type="ARBA" id="ARBA00022989"/>
    </source>
</evidence>
<keyword evidence="3" id="KW-1003">Cell membrane</keyword>